<dbReference type="GO" id="GO:0003735">
    <property type="term" value="F:structural constituent of ribosome"/>
    <property type="evidence" value="ECO:0007669"/>
    <property type="project" value="InterPro"/>
</dbReference>
<dbReference type="GO" id="GO:0005829">
    <property type="term" value="C:cytosol"/>
    <property type="evidence" value="ECO:0007669"/>
    <property type="project" value="TreeGrafter"/>
</dbReference>
<keyword evidence="4 7" id="KW-0689">Ribosomal protein</keyword>
<evidence type="ECO:0000256" key="6">
    <source>
        <dbReference type="ARBA" id="ARBA00035136"/>
    </source>
</evidence>
<dbReference type="NCBIfam" id="TIGR00029">
    <property type="entry name" value="S20"/>
    <property type="match status" value="1"/>
</dbReference>
<dbReference type="GO" id="GO:0015935">
    <property type="term" value="C:small ribosomal subunit"/>
    <property type="evidence" value="ECO:0007669"/>
    <property type="project" value="TreeGrafter"/>
</dbReference>
<evidence type="ECO:0000256" key="4">
    <source>
        <dbReference type="ARBA" id="ARBA00022980"/>
    </source>
</evidence>
<keyword evidence="5 7" id="KW-0687">Ribonucleoprotein</keyword>
<dbReference type="GO" id="GO:0070181">
    <property type="term" value="F:small ribosomal subunit rRNA binding"/>
    <property type="evidence" value="ECO:0007669"/>
    <property type="project" value="TreeGrafter"/>
</dbReference>
<dbReference type="STRING" id="1798515.A3B35_01100"/>
<gene>
    <name evidence="7" type="primary">rpsT</name>
    <name evidence="8" type="ORF">A3B35_01100</name>
</gene>
<name>A0A1F6EVU0_9BACT</name>
<dbReference type="Proteomes" id="UP000177215">
    <property type="component" value="Unassembled WGS sequence"/>
</dbReference>
<dbReference type="PANTHER" id="PTHR33398:SF1">
    <property type="entry name" value="SMALL RIBOSOMAL SUBUNIT PROTEIN BS20C"/>
    <property type="match status" value="1"/>
</dbReference>
<dbReference type="HAMAP" id="MF_00500">
    <property type="entry name" value="Ribosomal_bS20"/>
    <property type="match status" value="1"/>
</dbReference>
<evidence type="ECO:0000313" key="9">
    <source>
        <dbReference type="Proteomes" id="UP000177215"/>
    </source>
</evidence>
<dbReference type="GO" id="GO:0006412">
    <property type="term" value="P:translation"/>
    <property type="evidence" value="ECO:0007669"/>
    <property type="project" value="UniProtKB-UniRule"/>
</dbReference>
<dbReference type="InterPro" id="IPR002583">
    <property type="entry name" value="Ribosomal_bS20"/>
</dbReference>
<dbReference type="Pfam" id="PF01649">
    <property type="entry name" value="Ribosomal_S20p"/>
    <property type="match status" value="1"/>
</dbReference>
<dbReference type="SUPFAM" id="SSF46992">
    <property type="entry name" value="Ribosomal protein S20"/>
    <property type="match status" value="1"/>
</dbReference>
<dbReference type="Gene3D" id="1.20.58.110">
    <property type="entry name" value="Ribosomal protein S20"/>
    <property type="match status" value="1"/>
</dbReference>
<organism evidence="8 9">
    <name type="scientific">Candidatus Kaiserbacteria bacterium RIFCSPLOWO2_01_FULL_54_24</name>
    <dbReference type="NCBI Taxonomy" id="1798515"/>
    <lineage>
        <taxon>Bacteria</taxon>
        <taxon>Candidatus Kaiseribacteriota</taxon>
    </lineage>
</organism>
<keyword evidence="3 7" id="KW-0694">RNA-binding</keyword>
<evidence type="ECO:0000256" key="7">
    <source>
        <dbReference type="HAMAP-Rule" id="MF_00500"/>
    </source>
</evidence>
<evidence type="ECO:0000256" key="5">
    <source>
        <dbReference type="ARBA" id="ARBA00023274"/>
    </source>
</evidence>
<evidence type="ECO:0000313" key="8">
    <source>
        <dbReference type="EMBL" id="OGG77740.1"/>
    </source>
</evidence>
<evidence type="ECO:0000256" key="3">
    <source>
        <dbReference type="ARBA" id="ARBA00022884"/>
    </source>
</evidence>
<comment type="caution">
    <text evidence="8">The sequence shown here is derived from an EMBL/GenBank/DDBJ whole genome shotgun (WGS) entry which is preliminary data.</text>
</comment>
<comment type="similarity">
    <text evidence="1 7">Belongs to the bacterial ribosomal protein bS20 family.</text>
</comment>
<accession>A0A1F6EVU0</accession>
<dbReference type="InterPro" id="IPR036510">
    <property type="entry name" value="Ribosomal_bS20_sf"/>
</dbReference>
<evidence type="ECO:0000256" key="2">
    <source>
        <dbReference type="ARBA" id="ARBA00022730"/>
    </source>
</evidence>
<comment type="function">
    <text evidence="7">Binds directly to 16S ribosomal RNA.</text>
</comment>
<evidence type="ECO:0000256" key="1">
    <source>
        <dbReference type="ARBA" id="ARBA00007634"/>
    </source>
</evidence>
<sequence>MARTSSAKKAQRVALRRRVFNARRKGTMKDAVKDVAKLIAKKDKTGAVALLPALYKAIDKAAKNGTINKNTASRMKSRITKRAQALSA</sequence>
<dbReference type="PANTHER" id="PTHR33398">
    <property type="entry name" value="30S RIBOSOMAL PROTEIN S20"/>
    <property type="match status" value="1"/>
</dbReference>
<proteinExistence type="inferred from homology"/>
<dbReference type="EMBL" id="MFMC01000008">
    <property type="protein sequence ID" value="OGG77740.1"/>
    <property type="molecule type" value="Genomic_DNA"/>
</dbReference>
<keyword evidence="2 7" id="KW-0699">rRNA-binding</keyword>
<reference evidence="8 9" key="1">
    <citation type="journal article" date="2016" name="Nat. Commun.">
        <title>Thousands of microbial genomes shed light on interconnected biogeochemical processes in an aquifer system.</title>
        <authorList>
            <person name="Anantharaman K."/>
            <person name="Brown C.T."/>
            <person name="Hug L.A."/>
            <person name="Sharon I."/>
            <person name="Castelle C.J."/>
            <person name="Probst A.J."/>
            <person name="Thomas B.C."/>
            <person name="Singh A."/>
            <person name="Wilkins M.J."/>
            <person name="Karaoz U."/>
            <person name="Brodie E.L."/>
            <person name="Williams K.H."/>
            <person name="Hubbard S.S."/>
            <person name="Banfield J.F."/>
        </authorList>
    </citation>
    <scope>NUCLEOTIDE SEQUENCE [LARGE SCALE GENOMIC DNA]</scope>
</reference>
<protein>
    <recommendedName>
        <fullName evidence="6 7">Small ribosomal subunit protein bS20</fullName>
    </recommendedName>
</protein>
<dbReference type="AlphaFoldDB" id="A0A1F6EVU0"/>